<evidence type="ECO:0000313" key="4">
    <source>
        <dbReference type="Proteomes" id="UP000765509"/>
    </source>
</evidence>
<reference evidence="3" key="1">
    <citation type="submission" date="2021-03" db="EMBL/GenBank/DDBJ databases">
        <title>Draft genome sequence of rust myrtle Austropuccinia psidii MF-1, a brazilian biotype.</title>
        <authorList>
            <person name="Quecine M.C."/>
            <person name="Pachon D.M.R."/>
            <person name="Bonatelli M.L."/>
            <person name="Correr F.H."/>
            <person name="Franceschini L.M."/>
            <person name="Leite T.F."/>
            <person name="Margarido G.R.A."/>
            <person name="Almeida C.A."/>
            <person name="Ferrarezi J.A."/>
            <person name="Labate C.A."/>
        </authorList>
    </citation>
    <scope>NUCLEOTIDE SEQUENCE</scope>
    <source>
        <strain evidence="3">MF-1</strain>
    </source>
</reference>
<organism evidence="3 4">
    <name type="scientific">Austropuccinia psidii MF-1</name>
    <dbReference type="NCBI Taxonomy" id="1389203"/>
    <lineage>
        <taxon>Eukaryota</taxon>
        <taxon>Fungi</taxon>
        <taxon>Dikarya</taxon>
        <taxon>Basidiomycota</taxon>
        <taxon>Pucciniomycotina</taxon>
        <taxon>Pucciniomycetes</taxon>
        <taxon>Pucciniales</taxon>
        <taxon>Sphaerophragmiaceae</taxon>
        <taxon>Austropuccinia</taxon>
    </lineage>
</organism>
<comment type="caution">
    <text evidence="3">The sequence shown here is derived from an EMBL/GenBank/DDBJ whole genome shotgun (WGS) entry which is preliminary data.</text>
</comment>
<protein>
    <submittedName>
        <fullName evidence="3">Uncharacterized protein</fullName>
    </submittedName>
</protein>
<dbReference type="Proteomes" id="UP000765509">
    <property type="component" value="Unassembled WGS sequence"/>
</dbReference>
<proteinExistence type="predicted"/>
<keyword evidence="2" id="KW-1133">Transmembrane helix</keyword>
<accession>A0A9Q3HZ31</accession>
<feature type="region of interest" description="Disordered" evidence="1">
    <location>
        <begin position="510"/>
        <end position="532"/>
    </location>
</feature>
<feature type="compositionally biased region" description="Polar residues" evidence="1">
    <location>
        <begin position="61"/>
        <end position="90"/>
    </location>
</feature>
<dbReference type="AlphaFoldDB" id="A0A9Q3HZ31"/>
<evidence type="ECO:0000313" key="3">
    <source>
        <dbReference type="EMBL" id="MBW0522263.1"/>
    </source>
</evidence>
<feature type="compositionally biased region" description="Basic and acidic residues" evidence="1">
    <location>
        <begin position="16"/>
        <end position="34"/>
    </location>
</feature>
<feature type="region of interest" description="Disordered" evidence="1">
    <location>
        <begin position="365"/>
        <end position="416"/>
    </location>
</feature>
<feature type="compositionally biased region" description="Polar residues" evidence="1">
    <location>
        <begin position="35"/>
        <end position="54"/>
    </location>
</feature>
<evidence type="ECO:0000256" key="1">
    <source>
        <dbReference type="SAM" id="MobiDB-lite"/>
    </source>
</evidence>
<keyword evidence="2" id="KW-0812">Transmembrane</keyword>
<keyword evidence="4" id="KW-1185">Reference proteome</keyword>
<sequence length="532" mass="59069">MSHPIPRDINSTHPTEASHPKSKDNSTDHNDKARNSTQSAPPKANVTQAKQQPTKSDKNDTSPQADSTPKNNQTSQANHQKQPINNTSKSTKPEDHPNLTSAQAENPSPLPISSSNNTNSIKDSSSDKNITLTDKTPTFNFTTNSTNNDTLQHSSLLPANLSSSSNSQPETSAQAELPVVIPDEQFQESHKLSKAALSAIIVVGIIAFMIIASCLFYFKKRFKKSTTFFGCRLRSSSNDSNRAVRDRSSIGNQFSLADPFSRPTPFSKKPLILRPETFSQLHSKHSTNSRRPSLLNIPVQSLKSQISSPIIEPPSPAIYRSFSGASLPKSPSCVSPEMTPLSTQFPSTPSRYQYQEYSHDIRNVYPLDGGSSTKDQHYRRDSLTSMRDSNIEADGTEEDVDPQRNKQILPSRPYRPELQPLSLNPLVIKHLPNRTEKISPIIPVTRPLNVSRRSHPSRAHNHQHSSLDMNILEPPDLHNFLPQYQHEEKNPFFSSDLQTELARISHLSHSTCYSQPSEPGNLTGNSDSEPIT</sequence>
<evidence type="ECO:0000256" key="2">
    <source>
        <dbReference type="SAM" id="Phobius"/>
    </source>
</evidence>
<feature type="compositionally biased region" description="Low complexity" evidence="1">
    <location>
        <begin position="113"/>
        <end position="174"/>
    </location>
</feature>
<name>A0A9Q3HZ31_9BASI</name>
<dbReference type="EMBL" id="AVOT02029427">
    <property type="protein sequence ID" value="MBW0522263.1"/>
    <property type="molecule type" value="Genomic_DNA"/>
</dbReference>
<feature type="region of interest" description="Disordered" evidence="1">
    <location>
        <begin position="1"/>
        <end position="174"/>
    </location>
</feature>
<feature type="transmembrane region" description="Helical" evidence="2">
    <location>
        <begin position="195"/>
        <end position="218"/>
    </location>
</feature>
<dbReference type="OrthoDB" id="2502227at2759"/>
<keyword evidence="2" id="KW-0472">Membrane</keyword>
<gene>
    <name evidence="3" type="ORF">O181_061978</name>
</gene>